<proteinExistence type="predicted"/>
<dbReference type="OrthoDB" id="3191472at2"/>
<dbReference type="InterPro" id="IPR014975">
    <property type="entry name" value="DUF1836"/>
</dbReference>
<protein>
    <submittedName>
        <fullName evidence="1">DUF1836 domain-containing protein</fullName>
    </submittedName>
</protein>
<dbReference type="EMBL" id="SRHY01000038">
    <property type="protein sequence ID" value="TFJ91816.1"/>
    <property type="molecule type" value="Genomic_DNA"/>
</dbReference>
<sequence length="194" mass="22881">MENMETLSETLHLDSHLSLEDMPDLNLYMDQVIQLFERHFGDTKRNEDEKILTKTMINNYAKGKLFFPVNNKKYSKEHLILISMIYQMKGAISINDVKTTLNQLNEKVTDENAFDLQDFYGYYLQMTARNAEKFETDIQDHHKQVTKTIRELGDKDENYLEQLMLIAVFTNMSNYYRRAAEKLVDQLGTDQETN</sequence>
<dbReference type="Proteomes" id="UP000298484">
    <property type="component" value="Unassembled WGS sequence"/>
</dbReference>
<comment type="caution">
    <text evidence="1">The sequence shown here is derived from an EMBL/GenBank/DDBJ whole genome shotgun (WGS) entry which is preliminary data.</text>
</comment>
<dbReference type="RefSeq" id="WP_135111125.1">
    <property type="nucleotide sequence ID" value="NZ_SRHY01000038.1"/>
</dbReference>
<evidence type="ECO:0000313" key="1">
    <source>
        <dbReference type="EMBL" id="TFJ91816.1"/>
    </source>
</evidence>
<accession>A0A4Y9A7R6</accession>
<dbReference type="AlphaFoldDB" id="A0A4Y9A7R6"/>
<evidence type="ECO:0000313" key="2">
    <source>
        <dbReference type="Proteomes" id="UP000298484"/>
    </source>
</evidence>
<gene>
    <name evidence="1" type="ORF">E4U82_15685</name>
</gene>
<dbReference type="Pfam" id="PF08876">
    <property type="entry name" value="DUF1836"/>
    <property type="match status" value="1"/>
</dbReference>
<reference evidence="1 2" key="1">
    <citation type="submission" date="2019-03" db="EMBL/GenBank/DDBJ databases">
        <title>Genome sequence of Lentibacillus salicampi ATCC BAA-719.</title>
        <authorList>
            <person name="Maclea K.S."/>
            <person name="Simoes Junior M."/>
        </authorList>
    </citation>
    <scope>NUCLEOTIDE SEQUENCE [LARGE SCALE GENOMIC DNA]</scope>
    <source>
        <strain evidence="1 2">ATCC BAA-719</strain>
    </source>
</reference>
<dbReference type="PANTHER" id="PTHR40056">
    <property type="entry name" value="HYPOTHETICAL CYTOSOLIC PROTEIN"/>
    <property type="match status" value="1"/>
</dbReference>
<keyword evidence="2" id="KW-1185">Reference proteome</keyword>
<dbReference type="PANTHER" id="PTHR40056:SF1">
    <property type="entry name" value="DUF1836 DOMAIN-CONTAINING PROTEIN"/>
    <property type="match status" value="1"/>
</dbReference>
<name>A0A4Y9A7R6_9BACI</name>
<organism evidence="1 2">
    <name type="scientific">Lentibacillus salicampi</name>
    <dbReference type="NCBI Taxonomy" id="175306"/>
    <lineage>
        <taxon>Bacteria</taxon>
        <taxon>Bacillati</taxon>
        <taxon>Bacillota</taxon>
        <taxon>Bacilli</taxon>
        <taxon>Bacillales</taxon>
        <taxon>Bacillaceae</taxon>
        <taxon>Lentibacillus</taxon>
    </lineage>
</organism>